<dbReference type="Proteomes" id="UP000321258">
    <property type="component" value="Unassembled WGS sequence"/>
</dbReference>
<reference evidence="2 3" key="1">
    <citation type="submission" date="2019-07" db="EMBL/GenBank/DDBJ databases">
        <title>Whole genome shotgun sequence of Methylobacterium haplocladii NBRC 107714.</title>
        <authorList>
            <person name="Hosoyama A."/>
            <person name="Uohara A."/>
            <person name="Ohji S."/>
            <person name="Ichikawa N."/>
        </authorList>
    </citation>
    <scope>NUCLEOTIDE SEQUENCE [LARGE SCALE GENOMIC DNA]</scope>
    <source>
        <strain evidence="2 3">NBRC 107714</strain>
    </source>
</reference>
<feature type="region of interest" description="Disordered" evidence="1">
    <location>
        <begin position="67"/>
        <end position="86"/>
    </location>
</feature>
<accession>A0A512IT78</accession>
<feature type="region of interest" description="Disordered" evidence="1">
    <location>
        <begin position="30"/>
        <end position="54"/>
    </location>
</feature>
<sequence>MEVFPKLNLIPRGDVTAQRYVSGTGPWQADCRATRTTGPEPATAKTEDEPAATYKDSKQVVDMTALGVGSTPRHEGSRCIGQKTYGGEATGHKEGCRIVDMLGRKKADLTDEDVAT</sequence>
<evidence type="ECO:0000313" key="2">
    <source>
        <dbReference type="EMBL" id="GEP00918.1"/>
    </source>
</evidence>
<comment type="caution">
    <text evidence="2">The sequence shown here is derived from an EMBL/GenBank/DDBJ whole genome shotgun (WGS) entry which is preliminary data.</text>
</comment>
<dbReference type="EMBL" id="BJZT01000036">
    <property type="protein sequence ID" value="GEP00918.1"/>
    <property type="molecule type" value="Genomic_DNA"/>
</dbReference>
<protein>
    <submittedName>
        <fullName evidence="2">Uncharacterized protein</fullName>
    </submittedName>
</protein>
<dbReference type="Pfam" id="PF11338">
    <property type="entry name" value="DUF3140"/>
    <property type="match status" value="1"/>
</dbReference>
<evidence type="ECO:0000256" key="1">
    <source>
        <dbReference type="SAM" id="MobiDB-lite"/>
    </source>
</evidence>
<dbReference type="InterPro" id="IPR021487">
    <property type="entry name" value="DUF3140"/>
</dbReference>
<name>A0A512IT78_9HYPH</name>
<evidence type="ECO:0000313" key="3">
    <source>
        <dbReference type="Proteomes" id="UP000321258"/>
    </source>
</evidence>
<dbReference type="AlphaFoldDB" id="A0A512IT78"/>
<dbReference type="RefSeq" id="WP_238180073.1">
    <property type="nucleotide sequence ID" value="NZ_BPQN01000004.1"/>
</dbReference>
<proteinExistence type="predicted"/>
<organism evidence="2 3">
    <name type="scientific">Methylobacterium haplocladii</name>
    <dbReference type="NCBI Taxonomy" id="1176176"/>
    <lineage>
        <taxon>Bacteria</taxon>
        <taxon>Pseudomonadati</taxon>
        <taxon>Pseudomonadota</taxon>
        <taxon>Alphaproteobacteria</taxon>
        <taxon>Hyphomicrobiales</taxon>
        <taxon>Methylobacteriaceae</taxon>
        <taxon>Methylobacterium</taxon>
    </lineage>
</organism>
<gene>
    <name evidence="2" type="ORF">MHA02_33050</name>
</gene>
<keyword evidence="3" id="KW-1185">Reference proteome</keyword>